<name>A0A1T4WJB0_9CLOT</name>
<dbReference type="PANTHER" id="PTHR39160">
    <property type="entry name" value="CELL WALL-BINDING PROTEIN YOCH"/>
    <property type="match status" value="1"/>
</dbReference>
<dbReference type="Gene3D" id="2.40.40.10">
    <property type="entry name" value="RlpA-like domain"/>
    <property type="match status" value="1"/>
</dbReference>
<dbReference type="SUPFAM" id="SSF50685">
    <property type="entry name" value="Barwin-like endoglucanases"/>
    <property type="match status" value="1"/>
</dbReference>
<dbReference type="Pfam" id="PF07501">
    <property type="entry name" value="G5"/>
    <property type="match status" value="1"/>
</dbReference>
<keyword evidence="5" id="KW-1185">Reference proteome</keyword>
<keyword evidence="2" id="KW-0472">Membrane</keyword>
<evidence type="ECO:0000313" key="5">
    <source>
        <dbReference type="Proteomes" id="UP000190105"/>
    </source>
</evidence>
<keyword evidence="2" id="KW-0812">Transmembrane</keyword>
<keyword evidence="2" id="KW-1133">Transmembrane helix</keyword>
<gene>
    <name evidence="4" type="ORF">SAMN05443428_101251</name>
</gene>
<evidence type="ECO:0000313" key="4">
    <source>
        <dbReference type="EMBL" id="SKA76721.1"/>
    </source>
</evidence>
<dbReference type="GO" id="GO:0004553">
    <property type="term" value="F:hydrolase activity, hydrolyzing O-glycosyl compounds"/>
    <property type="evidence" value="ECO:0007669"/>
    <property type="project" value="InterPro"/>
</dbReference>
<dbReference type="OrthoDB" id="9798935at2"/>
<organism evidence="4 5">
    <name type="scientific">Caloramator quimbayensis</name>
    <dbReference type="NCBI Taxonomy" id="1147123"/>
    <lineage>
        <taxon>Bacteria</taxon>
        <taxon>Bacillati</taxon>
        <taxon>Bacillota</taxon>
        <taxon>Clostridia</taxon>
        <taxon>Eubacteriales</taxon>
        <taxon>Clostridiaceae</taxon>
        <taxon>Caloramator</taxon>
    </lineage>
</organism>
<dbReference type="EMBL" id="FUYH01000001">
    <property type="protein sequence ID" value="SKA76721.1"/>
    <property type="molecule type" value="Genomic_DNA"/>
</dbReference>
<dbReference type="CDD" id="cd22786">
    <property type="entry name" value="DPBB_YuiC-like"/>
    <property type="match status" value="1"/>
</dbReference>
<keyword evidence="1" id="KW-0732">Signal</keyword>
<dbReference type="Pfam" id="PF06725">
    <property type="entry name" value="3D"/>
    <property type="match status" value="1"/>
</dbReference>
<dbReference type="InterPro" id="IPR051933">
    <property type="entry name" value="Resuscitation_pf_RpfB"/>
</dbReference>
<evidence type="ECO:0000256" key="1">
    <source>
        <dbReference type="ARBA" id="ARBA00022729"/>
    </source>
</evidence>
<dbReference type="GO" id="GO:0009254">
    <property type="term" value="P:peptidoglycan turnover"/>
    <property type="evidence" value="ECO:0007669"/>
    <property type="project" value="InterPro"/>
</dbReference>
<dbReference type="STRING" id="1147123.SAMN05443428_101251"/>
<dbReference type="GO" id="GO:0019867">
    <property type="term" value="C:outer membrane"/>
    <property type="evidence" value="ECO:0007669"/>
    <property type="project" value="InterPro"/>
</dbReference>
<dbReference type="SMART" id="SM01208">
    <property type="entry name" value="G5"/>
    <property type="match status" value="1"/>
</dbReference>
<dbReference type="Pfam" id="PF03990">
    <property type="entry name" value="DUF348"/>
    <property type="match status" value="2"/>
</dbReference>
<protein>
    <submittedName>
        <fullName evidence="4">Uncharacterized conserved protein YabE, contains G5 and tandem DUF348 domains</fullName>
    </submittedName>
</protein>
<dbReference type="PROSITE" id="PS51109">
    <property type="entry name" value="G5"/>
    <property type="match status" value="1"/>
</dbReference>
<dbReference type="InterPro" id="IPR036908">
    <property type="entry name" value="RlpA-like_sf"/>
</dbReference>
<feature type="transmembrane region" description="Helical" evidence="2">
    <location>
        <begin position="20"/>
        <end position="36"/>
    </location>
</feature>
<reference evidence="5" key="1">
    <citation type="submission" date="2017-02" db="EMBL/GenBank/DDBJ databases">
        <authorList>
            <person name="Varghese N."/>
            <person name="Submissions S."/>
        </authorList>
    </citation>
    <scope>NUCLEOTIDE SEQUENCE [LARGE SCALE GENOMIC DNA]</scope>
    <source>
        <strain evidence="5">USBA 833</strain>
    </source>
</reference>
<feature type="domain" description="G5" evidence="3">
    <location>
        <begin position="151"/>
        <end position="231"/>
    </location>
</feature>
<evidence type="ECO:0000259" key="3">
    <source>
        <dbReference type="PROSITE" id="PS51109"/>
    </source>
</evidence>
<dbReference type="PANTHER" id="PTHR39160:SF4">
    <property type="entry name" value="RESUSCITATION-PROMOTING FACTOR RPFB"/>
    <property type="match status" value="1"/>
</dbReference>
<dbReference type="AlphaFoldDB" id="A0A1T4WJB0"/>
<evidence type="ECO:0000256" key="2">
    <source>
        <dbReference type="SAM" id="Phobius"/>
    </source>
</evidence>
<dbReference type="InterPro" id="IPR010611">
    <property type="entry name" value="3D_dom"/>
</dbReference>
<dbReference type="Gene3D" id="2.20.230.10">
    <property type="entry name" value="Resuscitation-promoting factor rpfb"/>
    <property type="match status" value="1"/>
</dbReference>
<dbReference type="Proteomes" id="UP000190105">
    <property type="component" value="Unassembled WGS sequence"/>
</dbReference>
<proteinExistence type="predicted"/>
<accession>A0A1T4WJB0</accession>
<dbReference type="InterPro" id="IPR011098">
    <property type="entry name" value="G5_dom"/>
</dbReference>
<dbReference type="InterPro" id="IPR007137">
    <property type="entry name" value="DUF348"/>
</dbReference>
<dbReference type="RefSeq" id="WP_078695281.1">
    <property type="nucleotide sequence ID" value="NZ_FUYH01000001.1"/>
</dbReference>
<sequence length="350" mass="38964">MENDRRLALLKLRKLLTEPALIASVLLTLVIFFVSMERMKKDVYVEVDGKTIKITTNASKVKDVLNSANIKVGQWDRILPGLDSSVKKDMKISIKRAVPVTVRYDGKVEKIYTAYDTVSEVLKSKGIALNQSDKVVPTLSSNIIEDLDIKVTRVKEETIVTTVEIPFKTVKRSDDNLAKGTVKVLKEGAAGEKDIITKVVYEDGVEVLRVKTDEKIKKTPIDKLIAVGTLSWFIPSRGGDKVYYTRKLVMKATSYTADYASTGKNPGDPGFGITRSGTRVRRDPDGYSTVAVDPRVIPLGTKLYVEGYGFAIAEDTGGAVKGKIIDLYFHPGTKEYRNWNTKYVDVYIIR</sequence>